<protein>
    <submittedName>
        <fullName evidence="3">Uncharacterized protein</fullName>
    </submittedName>
</protein>
<keyword evidence="2" id="KW-1133">Transmembrane helix</keyword>
<accession>A0A9P5HK07</accession>
<dbReference type="AlphaFoldDB" id="A0A9P5HK07"/>
<feature type="transmembrane region" description="Helical" evidence="2">
    <location>
        <begin position="626"/>
        <end position="652"/>
    </location>
</feature>
<dbReference type="PANTHER" id="PTHR35041:SF3">
    <property type="entry name" value="FORMYLMETHIONINE DEFORMYLASE-LIKE PROTEIN"/>
    <property type="match status" value="1"/>
</dbReference>
<keyword evidence="2" id="KW-0472">Membrane</keyword>
<reference evidence="3" key="1">
    <citation type="submission" date="2020-03" db="EMBL/GenBank/DDBJ databases">
        <title>Draft Genome Sequence of Cylindrodendrum hubeiense.</title>
        <authorList>
            <person name="Buettner E."/>
            <person name="Kellner H."/>
        </authorList>
    </citation>
    <scope>NUCLEOTIDE SEQUENCE</scope>
    <source>
        <strain evidence="3">IHI 201604</strain>
    </source>
</reference>
<feature type="transmembrane region" description="Helical" evidence="2">
    <location>
        <begin position="110"/>
        <end position="130"/>
    </location>
</feature>
<feature type="region of interest" description="Disordered" evidence="1">
    <location>
        <begin position="1"/>
        <end position="36"/>
    </location>
</feature>
<name>A0A9P5HK07_9HYPO</name>
<feature type="transmembrane region" description="Helical" evidence="2">
    <location>
        <begin position="209"/>
        <end position="231"/>
    </location>
</feature>
<dbReference type="OrthoDB" id="5322539at2759"/>
<dbReference type="EMBL" id="JAANBB010000004">
    <property type="protein sequence ID" value="KAF7557560.1"/>
    <property type="molecule type" value="Genomic_DNA"/>
</dbReference>
<keyword evidence="2" id="KW-0812">Transmembrane</keyword>
<sequence>MEPEISQSPADASIGQQWQPLSPRSPGQSTEAASNLNSPWFDPLSPYLQDSSVFDPKHGSHMGLMGVDRVDTTPGLGVLQSGRRLSVYHSSTEELHQSDPWWKKVLKSKWSMIIGLMLGVAGAVSHHILYDHLHGREAKDQRWWLRLGQLISFIAKANFVVTVMMAHQQVAWREVGQKGFTLGAIDSLFGSTHNFMELFNREAWIKSRLIMLLAIYVWASPFVVIFTSATLDVITGTIQENATCPSVRTLNFFNEGKRSWHYDKKADNNILNGLSISAYNETVKGGNMKLSLYSDTVEGKNTIRLNNTNDSNIFEYWDQPSKALSSIASVVLSSGRAIQRENVSVEICGKGWDCSTTVHFIAPGYNCSLGKAEAPFNLSSLGPTGNYTYQAVTDRGEYARPQIRLQDDKAGSLPLKGPPFPKDLGAFRTEPIIWIGYREVDDTPRNYTPVIFSCEHWETNYTVDFNYTGGLQTYNVTNRDYMRKIIKSRYTGNNTDNSTLDRTTADPKSSYVFPKPDYLRYRRVAAYHSLGKKLRDLLAGSIKSDNVAEGDVVTSKLIDRRNGLPVPRLDEAVRRLYEDLIISLLSDPQLLVVSWAANSSRLSGIGVGDEDTRYNCVRQQKTALFFYHWQALAAVYIASFAIAAVAVAYGILAMNQEGINKQRDMTFSSIAGATRRVNMDDDEDGVTKMRAWPIEEGPGGRLYEFRAEGRGG</sequence>
<evidence type="ECO:0000313" key="3">
    <source>
        <dbReference type="EMBL" id="KAF7557560.1"/>
    </source>
</evidence>
<comment type="caution">
    <text evidence="3">The sequence shown here is derived from an EMBL/GenBank/DDBJ whole genome shotgun (WGS) entry which is preliminary data.</text>
</comment>
<feature type="transmembrane region" description="Helical" evidence="2">
    <location>
        <begin position="150"/>
        <end position="167"/>
    </location>
</feature>
<dbReference type="PANTHER" id="PTHR35041">
    <property type="entry name" value="MEDIATOR OF RNA POLYMERASE II TRANSCRIPTION SUBUNIT 1"/>
    <property type="match status" value="1"/>
</dbReference>
<organism evidence="3 4">
    <name type="scientific">Cylindrodendrum hubeiense</name>
    <dbReference type="NCBI Taxonomy" id="595255"/>
    <lineage>
        <taxon>Eukaryota</taxon>
        <taxon>Fungi</taxon>
        <taxon>Dikarya</taxon>
        <taxon>Ascomycota</taxon>
        <taxon>Pezizomycotina</taxon>
        <taxon>Sordariomycetes</taxon>
        <taxon>Hypocreomycetidae</taxon>
        <taxon>Hypocreales</taxon>
        <taxon>Nectriaceae</taxon>
        <taxon>Cylindrodendrum</taxon>
    </lineage>
</organism>
<evidence type="ECO:0000256" key="1">
    <source>
        <dbReference type="SAM" id="MobiDB-lite"/>
    </source>
</evidence>
<gene>
    <name evidence="3" type="ORF">G7Z17_g578</name>
</gene>
<dbReference type="Proteomes" id="UP000722485">
    <property type="component" value="Unassembled WGS sequence"/>
</dbReference>
<proteinExistence type="predicted"/>
<keyword evidence="4" id="KW-1185">Reference proteome</keyword>
<evidence type="ECO:0000256" key="2">
    <source>
        <dbReference type="SAM" id="Phobius"/>
    </source>
</evidence>
<evidence type="ECO:0000313" key="4">
    <source>
        <dbReference type="Proteomes" id="UP000722485"/>
    </source>
</evidence>